<protein>
    <recommendedName>
        <fullName evidence="3">LTD domain-containing protein</fullName>
    </recommendedName>
</protein>
<dbReference type="PROSITE" id="PS51841">
    <property type="entry name" value="LTD"/>
    <property type="match status" value="1"/>
</dbReference>
<keyword evidence="2" id="KW-1133">Transmembrane helix</keyword>
<feature type="compositionally biased region" description="Gly residues" evidence="1">
    <location>
        <begin position="254"/>
        <end position="337"/>
    </location>
</feature>
<keyword evidence="2" id="KW-0812">Transmembrane</keyword>
<feature type="domain" description="LTD" evidence="3">
    <location>
        <begin position="47"/>
        <end position="190"/>
    </location>
</feature>
<feature type="region of interest" description="Disordered" evidence="1">
    <location>
        <begin position="1"/>
        <end position="23"/>
    </location>
</feature>
<gene>
    <name evidence="4" type="ORF">SAMN05216223_122116</name>
</gene>
<reference evidence="4 5" key="1">
    <citation type="submission" date="2016-10" db="EMBL/GenBank/DDBJ databases">
        <authorList>
            <person name="de Groot N.N."/>
        </authorList>
    </citation>
    <scope>NUCLEOTIDE SEQUENCE [LARGE SCALE GENOMIC DNA]</scope>
    <source>
        <strain evidence="4 5">CGMCC 4.2023</strain>
    </source>
</reference>
<keyword evidence="2" id="KW-0472">Membrane</keyword>
<feature type="transmembrane region" description="Helical" evidence="2">
    <location>
        <begin position="34"/>
        <end position="53"/>
    </location>
</feature>
<organism evidence="4 5">
    <name type="scientific">Actinacidiphila yanglinensis</name>
    <dbReference type="NCBI Taxonomy" id="310779"/>
    <lineage>
        <taxon>Bacteria</taxon>
        <taxon>Bacillati</taxon>
        <taxon>Actinomycetota</taxon>
        <taxon>Actinomycetes</taxon>
        <taxon>Kitasatosporales</taxon>
        <taxon>Streptomycetaceae</taxon>
        <taxon>Actinacidiphila</taxon>
    </lineage>
</organism>
<sequence>MLSPSEATQPHPERPGTEAVTAHAWSRSRLRRRVVPLGVAGAVVLAGLAVHAASASPSTGALISEVYGGGGNSGAVYTDDFVELANAGASPLDLGGYSVQYLRGTPTPTSTWRATPLTGTLAGGGRYLVQEWGNTGGAAPLPAPDATGTINLSATDGTVALVSGTAPLTCFTAAACAADPRVQDLVGYGTAVVHEGAGPATGAGNSASVARGGSLDDTDDNATDFTVGPPTPQASTSSTGGDDGGTVGVTSGADDGGTVGVTTGGDDGGSVGATGGGTVSGVTGGADDGGTVGVTTGGDDGGSVGATGGGTVSGVTGGADDGGTVGVTTGGDGGGSV</sequence>
<feature type="region of interest" description="Disordered" evidence="1">
    <location>
        <begin position="198"/>
        <end position="337"/>
    </location>
</feature>
<dbReference type="Proteomes" id="UP000236754">
    <property type="component" value="Unassembled WGS sequence"/>
</dbReference>
<feature type="non-terminal residue" evidence="4">
    <location>
        <position position="337"/>
    </location>
</feature>
<accession>A0A1H6E138</accession>
<evidence type="ECO:0000313" key="5">
    <source>
        <dbReference type="Proteomes" id="UP000236754"/>
    </source>
</evidence>
<dbReference type="EMBL" id="FNVU01000022">
    <property type="protein sequence ID" value="SEG90894.1"/>
    <property type="molecule type" value="Genomic_DNA"/>
</dbReference>
<keyword evidence="5" id="KW-1185">Reference proteome</keyword>
<evidence type="ECO:0000256" key="1">
    <source>
        <dbReference type="SAM" id="MobiDB-lite"/>
    </source>
</evidence>
<evidence type="ECO:0000256" key="2">
    <source>
        <dbReference type="SAM" id="Phobius"/>
    </source>
</evidence>
<name>A0A1H6E138_9ACTN</name>
<proteinExistence type="predicted"/>
<evidence type="ECO:0000259" key="3">
    <source>
        <dbReference type="PROSITE" id="PS51841"/>
    </source>
</evidence>
<dbReference type="InterPro" id="IPR001322">
    <property type="entry name" value="Lamin_tail_dom"/>
</dbReference>
<evidence type="ECO:0000313" key="4">
    <source>
        <dbReference type="EMBL" id="SEG90894.1"/>
    </source>
</evidence>
<dbReference type="AlphaFoldDB" id="A0A1H6E138"/>